<proteinExistence type="predicted"/>
<keyword evidence="1" id="KW-0472">Membrane</keyword>
<feature type="transmembrane region" description="Helical" evidence="1">
    <location>
        <begin position="51"/>
        <end position="71"/>
    </location>
</feature>
<accession>A0A250KH62</accession>
<evidence type="ECO:0000256" key="1">
    <source>
        <dbReference type="SAM" id="Phobius"/>
    </source>
</evidence>
<dbReference type="OrthoDB" id="9803832at2"/>
<dbReference type="EMBL" id="AP018049">
    <property type="protein sequence ID" value="BBA28385.1"/>
    <property type="molecule type" value="Genomic_DNA"/>
</dbReference>
<gene>
    <name evidence="2" type="primary">ypaA</name>
    <name evidence="2" type="ORF">PMEL1_00277</name>
</gene>
<dbReference type="InterPro" id="IPR009732">
    <property type="entry name" value="DUF1304"/>
</dbReference>
<evidence type="ECO:0000313" key="2">
    <source>
        <dbReference type="EMBL" id="BBA28385.1"/>
    </source>
</evidence>
<feature type="transmembrane region" description="Helical" evidence="1">
    <location>
        <begin position="77"/>
        <end position="95"/>
    </location>
</feature>
<name>A0A250KH62_9BACT</name>
<evidence type="ECO:0008006" key="4">
    <source>
        <dbReference type="Google" id="ProtNLM"/>
    </source>
</evidence>
<dbReference type="AlphaFoldDB" id="A0A250KH62"/>
<protein>
    <recommendedName>
        <fullName evidence="4">DUF1304 domain-containing protein</fullName>
    </recommendedName>
</protein>
<keyword evidence="1" id="KW-1133">Transmembrane helix</keyword>
<dbReference type="RefSeq" id="WP_120173637.1">
    <property type="nucleotide sequence ID" value="NZ_AP018049.1"/>
</dbReference>
<reference evidence="2 3" key="1">
    <citation type="submission" date="2017-05" db="EMBL/GenBank/DDBJ databases">
        <title>whole genome sequence of Prevotella melaninogenica GAI 07411.</title>
        <authorList>
            <person name="Kondo Y."/>
            <person name="Hoshino T."/>
        </authorList>
    </citation>
    <scope>NUCLEOTIDE SEQUENCE [LARGE SCALE GENOMIC DNA]</scope>
    <source>
        <strain evidence="2 3">GAI 07411</strain>
    </source>
</reference>
<keyword evidence="1" id="KW-0812">Transmembrane</keyword>
<sequence length="120" mass="13380">MDFVFKILATLVAVEHIYIMSLETIFTKSATTARTFNMKREELSRPSVSTLFKNQGVYNLLLAVLILIAAWGMNDLFWTRCFLGYVLFVAVYGGLTSNPMIILKQGGPALAALIYSFACL</sequence>
<evidence type="ECO:0000313" key="3">
    <source>
        <dbReference type="Proteomes" id="UP000267517"/>
    </source>
</evidence>
<dbReference type="Pfam" id="PF06993">
    <property type="entry name" value="DUF1304"/>
    <property type="match status" value="1"/>
</dbReference>
<dbReference type="PANTHER" id="PTHR38446">
    <property type="entry name" value="BLL0914 PROTEIN"/>
    <property type="match status" value="1"/>
</dbReference>
<organism evidence="2 3">
    <name type="scientific">Prevotella melaninogenica</name>
    <dbReference type="NCBI Taxonomy" id="28132"/>
    <lineage>
        <taxon>Bacteria</taxon>
        <taxon>Pseudomonadati</taxon>
        <taxon>Bacteroidota</taxon>
        <taxon>Bacteroidia</taxon>
        <taxon>Bacteroidales</taxon>
        <taxon>Prevotellaceae</taxon>
        <taxon>Prevotella</taxon>
    </lineage>
</organism>
<dbReference type="Proteomes" id="UP000267517">
    <property type="component" value="Chromosome I"/>
</dbReference>
<feature type="transmembrane region" description="Helical" evidence="1">
    <location>
        <begin position="6"/>
        <end position="30"/>
    </location>
</feature>
<dbReference type="PANTHER" id="PTHR38446:SF1">
    <property type="entry name" value="BLL0914 PROTEIN"/>
    <property type="match status" value="1"/>
</dbReference>